<evidence type="ECO:0000313" key="2">
    <source>
        <dbReference type="EMBL" id="EPS96135.1"/>
    </source>
</evidence>
<dbReference type="AlphaFoldDB" id="S8F2W6"/>
<accession>S8F2W6</accession>
<name>S8F2W6_FOMSC</name>
<reference evidence="2 3" key="1">
    <citation type="journal article" date="2012" name="Science">
        <title>The Paleozoic origin of enzymatic lignin decomposition reconstructed from 31 fungal genomes.</title>
        <authorList>
            <person name="Floudas D."/>
            <person name="Binder M."/>
            <person name="Riley R."/>
            <person name="Barry K."/>
            <person name="Blanchette R.A."/>
            <person name="Henrissat B."/>
            <person name="Martinez A.T."/>
            <person name="Otillar R."/>
            <person name="Spatafora J.W."/>
            <person name="Yadav J.S."/>
            <person name="Aerts A."/>
            <person name="Benoit I."/>
            <person name="Boyd A."/>
            <person name="Carlson A."/>
            <person name="Copeland A."/>
            <person name="Coutinho P.M."/>
            <person name="de Vries R.P."/>
            <person name="Ferreira P."/>
            <person name="Findley K."/>
            <person name="Foster B."/>
            <person name="Gaskell J."/>
            <person name="Glotzer D."/>
            <person name="Gorecki P."/>
            <person name="Heitman J."/>
            <person name="Hesse C."/>
            <person name="Hori C."/>
            <person name="Igarashi K."/>
            <person name="Jurgens J.A."/>
            <person name="Kallen N."/>
            <person name="Kersten P."/>
            <person name="Kohler A."/>
            <person name="Kuees U."/>
            <person name="Kumar T.K.A."/>
            <person name="Kuo A."/>
            <person name="LaButti K."/>
            <person name="Larrondo L.F."/>
            <person name="Lindquist E."/>
            <person name="Ling A."/>
            <person name="Lombard V."/>
            <person name="Lucas S."/>
            <person name="Lundell T."/>
            <person name="Martin R."/>
            <person name="McLaughlin D.J."/>
            <person name="Morgenstern I."/>
            <person name="Morin E."/>
            <person name="Murat C."/>
            <person name="Nagy L.G."/>
            <person name="Nolan M."/>
            <person name="Ohm R.A."/>
            <person name="Patyshakuliyeva A."/>
            <person name="Rokas A."/>
            <person name="Ruiz-Duenas F.J."/>
            <person name="Sabat G."/>
            <person name="Salamov A."/>
            <person name="Samejima M."/>
            <person name="Schmutz J."/>
            <person name="Slot J.C."/>
            <person name="St John F."/>
            <person name="Stenlid J."/>
            <person name="Sun H."/>
            <person name="Sun S."/>
            <person name="Syed K."/>
            <person name="Tsang A."/>
            <person name="Wiebenga A."/>
            <person name="Young D."/>
            <person name="Pisabarro A."/>
            <person name="Eastwood D.C."/>
            <person name="Martin F."/>
            <person name="Cullen D."/>
            <person name="Grigoriev I.V."/>
            <person name="Hibbett D.S."/>
        </authorList>
    </citation>
    <scope>NUCLEOTIDE SEQUENCE</scope>
    <source>
        <strain evidence="3">FP-58527</strain>
    </source>
</reference>
<protein>
    <submittedName>
        <fullName evidence="2">Uncharacterized protein</fullName>
    </submittedName>
</protein>
<evidence type="ECO:0000313" key="3">
    <source>
        <dbReference type="Proteomes" id="UP000015241"/>
    </source>
</evidence>
<feature type="compositionally biased region" description="Basic and acidic residues" evidence="1">
    <location>
        <begin position="1"/>
        <end position="10"/>
    </location>
</feature>
<sequence>MLSALERPRPFDTVPLAGTERPGARKSTRGKLFGGHRGTLAQSNYGFLQASREELADPALINEDRELRTD</sequence>
<dbReference type="Proteomes" id="UP000015241">
    <property type="component" value="Unassembled WGS sequence"/>
</dbReference>
<dbReference type="HOGENOM" id="CLU_2757813_0_0_1"/>
<keyword evidence="3" id="KW-1185">Reference proteome</keyword>
<evidence type="ECO:0000256" key="1">
    <source>
        <dbReference type="SAM" id="MobiDB-lite"/>
    </source>
</evidence>
<dbReference type="EMBL" id="KE504193">
    <property type="protein sequence ID" value="EPS96135.1"/>
    <property type="molecule type" value="Genomic_DNA"/>
</dbReference>
<gene>
    <name evidence="2" type="ORF">FOMPIDRAFT_1053501</name>
</gene>
<organism evidence="2 3">
    <name type="scientific">Fomitopsis schrenkii</name>
    <name type="common">Brown rot fungus</name>
    <dbReference type="NCBI Taxonomy" id="2126942"/>
    <lineage>
        <taxon>Eukaryota</taxon>
        <taxon>Fungi</taxon>
        <taxon>Dikarya</taxon>
        <taxon>Basidiomycota</taxon>
        <taxon>Agaricomycotina</taxon>
        <taxon>Agaricomycetes</taxon>
        <taxon>Polyporales</taxon>
        <taxon>Fomitopsis</taxon>
    </lineage>
</organism>
<proteinExistence type="predicted"/>
<feature type="region of interest" description="Disordered" evidence="1">
    <location>
        <begin position="1"/>
        <end position="36"/>
    </location>
</feature>
<dbReference type="InParanoid" id="S8F2W6"/>